<accession>A0A0E9VVM0</accession>
<proteinExistence type="predicted"/>
<sequence>MFLFVLLSTLDLLIISWYSHIICTTYQMVVS</sequence>
<reference evidence="1" key="1">
    <citation type="submission" date="2014-11" db="EMBL/GenBank/DDBJ databases">
        <authorList>
            <person name="Amaro Gonzalez C."/>
        </authorList>
    </citation>
    <scope>NUCLEOTIDE SEQUENCE</scope>
</reference>
<reference evidence="1" key="2">
    <citation type="journal article" date="2015" name="Fish Shellfish Immunol.">
        <title>Early steps in the European eel (Anguilla anguilla)-Vibrio vulnificus interaction in the gills: Role of the RtxA13 toxin.</title>
        <authorList>
            <person name="Callol A."/>
            <person name="Pajuelo D."/>
            <person name="Ebbesson L."/>
            <person name="Teles M."/>
            <person name="MacKenzie S."/>
            <person name="Amaro C."/>
        </authorList>
    </citation>
    <scope>NUCLEOTIDE SEQUENCE</scope>
</reference>
<dbReference type="EMBL" id="GBXM01026470">
    <property type="protein sequence ID" value="JAH82107.1"/>
    <property type="molecule type" value="Transcribed_RNA"/>
</dbReference>
<protein>
    <submittedName>
        <fullName evidence="1">Uncharacterized protein</fullName>
    </submittedName>
</protein>
<evidence type="ECO:0000313" key="1">
    <source>
        <dbReference type="EMBL" id="JAH82107.1"/>
    </source>
</evidence>
<dbReference type="AlphaFoldDB" id="A0A0E9VVM0"/>
<name>A0A0E9VVM0_ANGAN</name>
<organism evidence="1">
    <name type="scientific">Anguilla anguilla</name>
    <name type="common">European freshwater eel</name>
    <name type="synonym">Muraena anguilla</name>
    <dbReference type="NCBI Taxonomy" id="7936"/>
    <lineage>
        <taxon>Eukaryota</taxon>
        <taxon>Metazoa</taxon>
        <taxon>Chordata</taxon>
        <taxon>Craniata</taxon>
        <taxon>Vertebrata</taxon>
        <taxon>Euteleostomi</taxon>
        <taxon>Actinopterygii</taxon>
        <taxon>Neopterygii</taxon>
        <taxon>Teleostei</taxon>
        <taxon>Anguilliformes</taxon>
        <taxon>Anguillidae</taxon>
        <taxon>Anguilla</taxon>
    </lineage>
</organism>